<dbReference type="EMBL" id="KV921854">
    <property type="protein sequence ID" value="ORE11935.1"/>
    <property type="molecule type" value="Genomic_DNA"/>
</dbReference>
<feature type="domain" description="F-box" evidence="1">
    <location>
        <begin position="24"/>
        <end position="69"/>
    </location>
</feature>
<dbReference type="OrthoDB" id="10257471at2759"/>
<dbReference type="PANTHER" id="PTHR13318">
    <property type="entry name" value="PARTNER OF PAIRED, ISOFORM B-RELATED"/>
    <property type="match status" value="1"/>
</dbReference>
<dbReference type="SMART" id="SM00367">
    <property type="entry name" value="LRR_CC"/>
    <property type="match status" value="3"/>
</dbReference>
<dbReference type="InterPro" id="IPR006553">
    <property type="entry name" value="Leu-rich_rpt_Cys-con_subtyp"/>
</dbReference>
<protein>
    <submittedName>
        <fullName evidence="2">RNI-like protein</fullName>
    </submittedName>
</protein>
<dbReference type="SUPFAM" id="SSF52047">
    <property type="entry name" value="RNI-like"/>
    <property type="match status" value="1"/>
</dbReference>
<evidence type="ECO:0000313" key="2">
    <source>
        <dbReference type="EMBL" id="ORE11935.1"/>
    </source>
</evidence>
<dbReference type="PROSITE" id="PS50181">
    <property type="entry name" value="FBOX"/>
    <property type="match status" value="1"/>
</dbReference>
<dbReference type="Pfam" id="PF00646">
    <property type="entry name" value="F-box"/>
    <property type="match status" value="1"/>
</dbReference>
<dbReference type="InterPro" id="IPR032675">
    <property type="entry name" value="LRR_dom_sf"/>
</dbReference>
<proteinExistence type="predicted"/>
<dbReference type="Gene3D" id="3.80.10.10">
    <property type="entry name" value="Ribonuclease Inhibitor"/>
    <property type="match status" value="1"/>
</dbReference>
<dbReference type="GO" id="GO:0019005">
    <property type="term" value="C:SCF ubiquitin ligase complex"/>
    <property type="evidence" value="ECO:0007669"/>
    <property type="project" value="TreeGrafter"/>
</dbReference>
<accession>A0A1X0RIU3</accession>
<dbReference type="VEuPathDB" id="FungiDB:BCV72DRAFT_318134"/>
<reference evidence="2" key="1">
    <citation type="journal article" date="2016" name="Proc. Natl. Acad. Sci. U.S.A.">
        <title>Lipid metabolic changes in an early divergent fungus govern the establishment of a mutualistic symbiosis with endobacteria.</title>
        <authorList>
            <person name="Lastovetsky O.A."/>
            <person name="Gaspar M.L."/>
            <person name="Mondo S.J."/>
            <person name="LaButti K.M."/>
            <person name="Sandor L."/>
            <person name="Grigoriev I.V."/>
            <person name="Henry S.A."/>
            <person name="Pawlowska T.E."/>
        </authorList>
    </citation>
    <scope>NUCLEOTIDE SEQUENCE [LARGE SCALE GENOMIC DNA]</scope>
    <source>
        <strain evidence="2">ATCC 52814</strain>
    </source>
</reference>
<sequence length="411" mass="47471">MRIFWHSGKEGESLSLLYQTLSTPTRPLNFPAEIVKRIVDYLPRSSLPAAAGVSHLWYTVVMPVLYRHLYIRTFPHWMLLQRTFEDTEFAKQFGPCVSSLVLKPSPRLISSQLTSALNVRAIENNDELQPSTRGYVRLERVNYDLTGLEHIEAPWSVENQEDNENYRGIDTSSKEAEWLLSVTDDQVCNVLNYCYNLEYLDLSGCERLGDKALFPIFYQKKAYKNKRPARLKGLWLNLLRKLTIESLANFVYTDISLEGPNQLRHLDLEFVVDLKDMHLDLILSNLGSSLTHLRLNSAYSLTNATIETIVKHCPNLKLLYLTRCWRIDNRGLELLVHCTKLQYLSAAFLSSTNETSLGQLVKNNRELVWIDITGCGINSVFKEMILESWKMYRIEHRLPPLFIQDGKLNLI</sequence>
<dbReference type="InterPro" id="IPR001810">
    <property type="entry name" value="F-box_dom"/>
</dbReference>
<evidence type="ECO:0000259" key="1">
    <source>
        <dbReference type="PROSITE" id="PS50181"/>
    </source>
</evidence>
<gene>
    <name evidence="2" type="ORF">BCV72DRAFT_318134</name>
</gene>
<organism evidence="2">
    <name type="scientific">Rhizopus microsporus var. microsporus</name>
    <dbReference type="NCBI Taxonomy" id="86635"/>
    <lineage>
        <taxon>Eukaryota</taxon>
        <taxon>Fungi</taxon>
        <taxon>Fungi incertae sedis</taxon>
        <taxon>Mucoromycota</taxon>
        <taxon>Mucoromycotina</taxon>
        <taxon>Mucoromycetes</taxon>
        <taxon>Mucorales</taxon>
        <taxon>Mucorineae</taxon>
        <taxon>Rhizopodaceae</taxon>
        <taxon>Rhizopus</taxon>
    </lineage>
</organism>
<dbReference type="GO" id="GO:0031146">
    <property type="term" value="P:SCF-dependent proteasomal ubiquitin-dependent protein catabolic process"/>
    <property type="evidence" value="ECO:0007669"/>
    <property type="project" value="TreeGrafter"/>
</dbReference>
<dbReference type="SUPFAM" id="SSF81383">
    <property type="entry name" value="F-box domain"/>
    <property type="match status" value="1"/>
</dbReference>
<name>A0A1X0RIU3_RHIZD</name>
<dbReference type="InterPro" id="IPR036047">
    <property type="entry name" value="F-box-like_dom_sf"/>
</dbReference>
<dbReference type="Proteomes" id="UP000242414">
    <property type="component" value="Unassembled WGS sequence"/>
</dbReference>
<dbReference type="AlphaFoldDB" id="A0A1X0RIU3"/>